<name>A0ABQ6H8F9_9GAMM</name>
<reference evidence="1 2" key="1">
    <citation type="submission" date="2023-03" db="EMBL/GenBank/DDBJ databases">
        <title>Thalassotalea loyana LMG 22536T draft genome sequence.</title>
        <authorList>
            <person name="Sawabe T."/>
        </authorList>
    </citation>
    <scope>NUCLEOTIDE SEQUENCE [LARGE SCALE GENOMIC DNA]</scope>
    <source>
        <strain evidence="1 2">LMG 22536</strain>
    </source>
</reference>
<proteinExistence type="predicted"/>
<accession>A0ABQ6H8F9</accession>
<sequence length="340" mass="38714">MAKKYLFYISQNYSFGILRPIQEKLVARGDSAAWFIEGNEVDVSRFNDDEQVLKTVEQAVEYNAYAVFVPGNVVPDFIPGIKVQVFHGLEYKKKGHFAIRGFFDVYCTHGPITTNKFKELNKKHRYFYVKETGWPKLDPYFALKSSSEKRTNSEQMQVLYAPTFSPSLTSAPALLTQFKALSADGNYKIIVKFHPKMDKDWIAQYHAIANENLIISDDDNILPLILSTDVLVSDTSSVVDEALLMGKRVITFKNSQPQNAIIDICDPAELSPALNQILDDEQLGKNIEQYITQVHPYQDGDSASRVLDAVDDVANLGLKPKPLNLMRKFKLRKKLKYFKR</sequence>
<protein>
    <submittedName>
        <fullName evidence="1">CDP-glycerol--glycerophosphate glycerophosphotransferase</fullName>
    </submittedName>
</protein>
<gene>
    <name evidence="1" type="ORF">tloyanaT_06720</name>
</gene>
<dbReference type="Pfam" id="PF04464">
    <property type="entry name" value="Glyphos_transf"/>
    <property type="match status" value="1"/>
</dbReference>
<dbReference type="RefSeq" id="WP_284295996.1">
    <property type="nucleotide sequence ID" value="NZ_BSSV01000001.1"/>
</dbReference>
<evidence type="ECO:0000313" key="2">
    <source>
        <dbReference type="Proteomes" id="UP001157134"/>
    </source>
</evidence>
<organism evidence="1 2">
    <name type="scientific">Thalassotalea loyana</name>
    <dbReference type="NCBI Taxonomy" id="280483"/>
    <lineage>
        <taxon>Bacteria</taxon>
        <taxon>Pseudomonadati</taxon>
        <taxon>Pseudomonadota</taxon>
        <taxon>Gammaproteobacteria</taxon>
        <taxon>Alteromonadales</taxon>
        <taxon>Colwelliaceae</taxon>
        <taxon>Thalassotalea</taxon>
    </lineage>
</organism>
<dbReference type="InterPro" id="IPR016886">
    <property type="entry name" value="UCP028458_glyceroPtfrase"/>
</dbReference>
<keyword evidence="2" id="KW-1185">Reference proteome</keyword>
<dbReference type="Gene3D" id="3.40.50.12580">
    <property type="match status" value="1"/>
</dbReference>
<evidence type="ECO:0000313" key="1">
    <source>
        <dbReference type="EMBL" id="GLX84420.1"/>
    </source>
</evidence>
<dbReference type="EMBL" id="BSSV01000001">
    <property type="protein sequence ID" value="GLX84420.1"/>
    <property type="molecule type" value="Genomic_DNA"/>
</dbReference>
<dbReference type="InterPro" id="IPR043148">
    <property type="entry name" value="TagF_C"/>
</dbReference>
<dbReference type="InterPro" id="IPR007554">
    <property type="entry name" value="Glycerophosphate_synth"/>
</dbReference>
<dbReference type="PIRSF" id="PIRSF028458">
    <property type="entry name" value="UCP028458_glyceroPtfrase"/>
    <property type="match status" value="1"/>
</dbReference>
<dbReference type="SUPFAM" id="SSF53756">
    <property type="entry name" value="UDP-Glycosyltransferase/glycogen phosphorylase"/>
    <property type="match status" value="1"/>
</dbReference>
<dbReference type="Proteomes" id="UP001157134">
    <property type="component" value="Unassembled WGS sequence"/>
</dbReference>
<comment type="caution">
    <text evidence="1">The sequence shown here is derived from an EMBL/GenBank/DDBJ whole genome shotgun (WGS) entry which is preliminary data.</text>
</comment>